<evidence type="ECO:0000313" key="2">
    <source>
        <dbReference type="Proteomes" id="UP001153269"/>
    </source>
</evidence>
<dbReference type="Proteomes" id="UP001153269">
    <property type="component" value="Unassembled WGS sequence"/>
</dbReference>
<evidence type="ECO:0000313" key="1">
    <source>
        <dbReference type="EMBL" id="CAB1431633.1"/>
    </source>
</evidence>
<comment type="caution">
    <text evidence="1">The sequence shown here is derived from an EMBL/GenBank/DDBJ whole genome shotgun (WGS) entry which is preliminary data.</text>
</comment>
<dbReference type="EMBL" id="CADEAL010001355">
    <property type="protein sequence ID" value="CAB1431633.1"/>
    <property type="molecule type" value="Genomic_DNA"/>
</dbReference>
<sequence length="119" mass="13105">MNRSVSSQVSLNCSVSSQVSLNRSVSSQVSLNRSVSSQVNRSRLCLGVSELFSVLTGVSEPFSVLTGEPFTSLFRMCPFYSQQIYGELLMTSHRKSLLDGVSLTSSDFSFVWTRLLLPP</sequence>
<reference evidence="1" key="1">
    <citation type="submission" date="2020-03" db="EMBL/GenBank/DDBJ databases">
        <authorList>
            <person name="Weist P."/>
        </authorList>
    </citation>
    <scope>NUCLEOTIDE SEQUENCE</scope>
</reference>
<protein>
    <submittedName>
        <fullName evidence="1">Uncharacterized protein</fullName>
    </submittedName>
</protein>
<organism evidence="1 2">
    <name type="scientific">Pleuronectes platessa</name>
    <name type="common">European plaice</name>
    <dbReference type="NCBI Taxonomy" id="8262"/>
    <lineage>
        <taxon>Eukaryota</taxon>
        <taxon>Metazoa</taxon>
        <taxon>Chordata</taxon>
        <taxon>Craniata</taxon>
        <taxon>Vertebrata</taxon>
        <taxon>Euteleostomi</taxon>
        <taxon>Actinopterygii</taxon>
        <taxon>Neopterygii</taxon>
        <taxon>Teleostei</taxon>
        <taxon>Neoteleostei</taxon>
        <taxon>Acanthomorphata</taxon>
        <taxon>Carangaria</taxon>
        <taxon>Pleuronectiformes</taxon>
        <taxon>Pleuronectoidei</taxon>
        <taxon>Pleuronectidae</taxon>
        <taxon>Pleuronectes</taxon>
    </lineage>
</organism>
<proteinExistence type="predicted"/>
<dbReference type="AlphaFoldDB" id="A0A9N7UGK9"/>
<accession>A0A9N7UGK9</accession>
<name>A0A9N7UGK9_PLEPL</name>
<keyword evidence="2" id="KW-1185">Reference proteome</keyword>
<gene>
    <name evidence="1" type="ORF">PLEPLA_LOCUS19690</name>
</gene>